<dbReference type="AlphaFoldDB" id="A0A1G9DJD4"/>
<feature type="signal peptide" evidence="1">
    <location>
        <begin position="1"/>
        <end position="31"/>
    </location>
</feature>
<reference evidence="2 3" key="1">
    <citation type="submission" date="2016-10" db="EMBL/GenBank/DDBJ databases">
        <authorList>
            <person name="de Groot N.N."/>
        </authorList>
    </citation>
    <scope>NUCLEOTIDE SEQUENCE [LARGE SCALE GENOMIC DNA]</scope>
    <source>
        <strain evidence="2 3">CGMCC 4.5727</strain>
    </source>
</reference>
<dbReference type="PROSITE" id="PS51257">
    <property type="entry name" value="PROKAR_LIPOPROTEIN"/>
    <property type="match status" value="1"/>
</dbReference>
<keyword evidence="1" id="KW-0732">Signal</keyword>
<proteinExistence type="predicted"/>
<dbReference type="OrthoDB" id="7433424at2"/>
<dbReference type="Gene3D" id="3.40.390.10">
    <property type="entry name" value="Collagenase (Catalytic Domain)"/>
    <property type="match status" value="1"/>
</dbReference>
<name>A0A1G9DJD4_9ACTN</name>
<dbReference type="RefSeq" id="WP_093613201.1">
    <property type="nucleotide sequence ID" value="NZ_FNFF01000009.1"/>
</dbReference>
<keyword evidence="3" id="KW-1185">Reference proteome</keyword>
<dbReference type="EMBL" id="FNFF01000009">
    <property type="protein sequence ID" value="SDK63964.1"/>
    <property type="molecule type" value="Genomic_DNA"/>
</dbReference>
<evidence type="ECO:0000313" key="2">
    <source>
        <dbReference type="EMBL" id="SDK63964.1"/>
    </source>
</evidence>
<feature type="chain" id="PRO_5039521760" description="Matrixin" evidence="1">
    <location>
        <begin position="32"/>
        <end position="199"/>
    </location>
</feature>
<evidence type="ECO:0000256" key="1">
    <source>
        <dbReference type="SAM" id="SignalP"/>
    </source>
</evidence>
<accession>A0A1G9DJD4</accession>
<dbReference type="InterPro" id="IPR024079">
    <property type="entry name" value="MetalloPept_cat_dom_sf"/>
</dbReference>
<dbReference type="SUPFAM" id="SSF55486">
    <property type="entry name" value="Metalloproteases ('zincins'), catalytic domain"/>
    <property type="match status" value="1"/>
</dbReference>
<evidence type="ECO:0008006" key="4">
    <source>
        <dbReference type="Google" id="ProtNLM"/>
    </source>
</evidence>
<evidence type="ECO:0000313" key="3">
    <source>
        <dbReference type="Proteomes" id="UP000199155"/>
    </source>
</evidence>
<dbReference type="GO" id="GO:0008237">
    <property type="term" value="F:metallopeptidase activity"/>
    <property type="evidence" value="ECO:0007669"/>
    <property type="project" value="InterPro"/>
</dbReference>
<dbReference type="Proteomes" id="UP000199155">
    <property type="component" value="Unassembled WGS sequence"/>
</dbReference>
<sequence length="199" mass="21863">MHATRRHLGPTAALVTACVLTLASTSAPATATQERAAAPAKCLGGRADSRGHSSVDGGEIAWEDGTSYDDARRHAHKVWSSSGLDRVKFPQDDAGRIADLEWSDVNRTAGFWKDRLGHWQGRSGADAIRLNSAYLGSGKRYGTRTERRTIAAHELGHALGFCHKDYAWYDTLMARYIGNMARGGKPSAQDRRNYHRLWG</sequence>
<dbReference type="STRING" id="417292.SAMN05421806_109270"/>
<protein>
    <recommendedName>
        <fullName evidence="4">Matrixin</fullName>
    </recommendedName>
</protein>
<gene>
    <name evidence="2" type="ORF">SAMN05421806_109270</name>
</gene>
<organism evidence="2 3">
    <name type="scientific">Streptomyces indicus</name>
    <dbReference type="NCBI Taxonomy" id="417292"/>
    <lineage>
        <taxon>Bacteria</taxon>
        <taxon>Bacillati</taxon>
        <taxon>Actinomycetota</taxon>
        <taxon>Actinomycetes</taxon>
        <taxon>Kitasatosporales</taxon>
        <taxon>Streptomycetaceae</taxon>
        <taxon>Streptomyces</taxon>
    </lineage>
</organism>